<evidence type="ECO:0000256" key="4">
    <source>
        <dbReference type="ARBA" id="ARBA00022692"/>
    </source>
</evidence>
<comment type="similarity">
    <text evidence="3">Belongs to the peptidase M50B family.</text>
</comment>
<dbReference type="GO" id="GO:0016020">
    <property type="term" value="C:membrane"/>
    <property type="evidence" value="ECO:0007669"/>
    <property type="project" value="UniProtKB-SubCell"/>
</dbReference>
<name>A0A431UTD7_9BACI</name>
<evidence type="ECO:0000313" key="10">
    <source>
        <dbReference type="Proteomes" id="UP000276349"/>
    </source>
</evidence>
<proteinExistence type="inferred from homology"/>
<dbReference type="RefSeq" id="WP_126293663.1">
    <property type="nucleotide sequence ID" value="NZ_RXNR01000014.1"/>
</dbReference>
<evidence type="ECO:0000256" key="2">
    <source>
        <dbReference type="ARBA" id="ARBA00004141"/>
    </source>
</evidence>
<feature type="transmembrane region" description="Helical" evidence="7">
    <location>
        <begin position="29"/>
        <end position="46"/>
    </location>
</feature>
<feature type="domain" description="Peptidase M50" evidence="8">
    <location>
        <begin position="36"/>
        <end position="242"/>
    </location>
</feature>
<reference evidence="9 10" key="1">
    <citation type="submission" date="2018-12" db="EMBL/GenBank/DDBJ databases">
        <authorList>
            <person name="Yu L."/>
        </authorList>
    </citation>
    <scope>NUCLEOTIDE SEQUENCE [LARGE SCALE GENOMIC DNA]</scope>
    <source>
        <strain evidence="9 10">S5H2222</strain>
    </source>
</reference>
<keyword evidence="4 7" id="KW-0812">Transmembrane</keyword>
<organism evidence="9 10">
    <name type="scientific">Lysinibacillus telephonicus</name>
    <dbReference type="NCBI Taxonomy" id="1714840"/>
    <lineage>
        <taxon>Bacteria</taxon>
        <taxon>Bacillati</taxon>
        <taxon>Bacillota</taxon>
        <taxon>Bacilli</taxon>
        <taxon>Bacillales</taxon>
        <taxon>Bacillaceae</taxon>
        <taxon>Lysinibacillus</taxon>
    </lineage>
</organism>
<protein>
    <recommendedName>
        <fullName evidence="8">Peptidase M50 domain-containing protein</fullName>
    </recommendedName>
</protein>
<dbReference type="GO" id="GO:0006508">
    <property type="term" value="P:proteolysis"/>
    <property type="evidence" value="ECO:0007669"/>
    <property type="project" value="InterPro"/>
</dbReference>
<feature type="transmembrane region" description="Helical" evidence="7">
    <location>
        <begin position="7"/>
        <end position="23"/>
    </location>
</feature>
<dbReference type="AlphaFoldDB" id="A0A431UTD7"/>
<feature type="transmembrane region" description="Helical" evidence="7">
    <location>
        <begin position="136"/>
        <end position="157"/>
    </location>
</feature>
<dbReference type="Proteomes" id="UP000276349">
    <property type="component" value="Unassembled WGS sequence"/>
</dbReference>
<evidence type="ECO:0000256" key="6">
    <source>
        <dbReference type="ARBA" id="ARBA00023136"/>
    </source>
</evidence>
<comment type="caution">
    <text evidence="9">The sequence shown here is derived from an EMBL/GenBank/DDBJ whole genome shotgun (WGS) entry which is preliminary data.</text>
</comment>
<keyword evidence="10" id="KW-1185">Reference proteome</keyword>
<keyword evidence="6 7" id="KW-0472">Membrane</keyword>
<evidence type="ECO:0000259" key="8">
    <source>
        <dbReference type="Pfam" id="PF02163"/>
    </source>
</evidence>
<comment type="subcellular location">
    <subcellularLocation>
        <location evidence="2">Membrane</location>
        <topology evidence="2">Multi-pass membrane protein</topology>
    </subcellularLocation>
</comment>
<accession>A0A431UTD7</accession>
<dbReference type="Pfam" id="PF02163">
    <property type="entry name" value="Peptidase_M50"/>
    <property type="match status" value="1"/>
</dbReference>
<comment type="cofactor">
    <cofactor evidence="1">
        <name>Zn(2+)</name>
        <dbReference type="ChEBI" id="CHEBI:29105"/>
    </cofactor>
</comment>
<dbReference type="OrthoDB" id="2445542at2"/>
<feature type="transmembrane region" description="Helical" evidence="7">
    <location>
        <begin position="111"/>
        <end position="130"/>
    </location>
</feature>
<evidence type="ECO:0000256" key="7">
    <source>
        <dbReference type="SAM" id="Phobius"/>
    </source>
</evidence>
<gene>
    <name evidence="9" type="ORF">EKG35_06645</name>
</gene>
<evidence type="ECO:0000256" key="3">
    <source>
        <dbReference type="ARBA" id="ARBA00007931"/>
    </source>
</evidence>
<evidence type="ECO:0000256" key="5">
    <source>
        <dbReference type="ARBA" id="ARBA00022989"/>
    </source>
</evidence>
<sequence>MNFIRKPLGITVITALLICLFNFTNYASIANFIGVALVLLFLTLFFHELGHVLFGIGVGYRFNYLTVGPITIENTDRIHIKPNNSWFLFGGVASCTPFSKDLTSIAKQHKWFAAGGPIFSLVAAIISLIIGRAMDVQFVTYFGIFNLIIFIVTILPYKGALKSDGRVILELSKGGKEKEEFLLSLLLLKEMNSPKHPSEWSEELIERAKTLPPADENVVVALITFYYTLVKESYEKASELIEPYKQLPVTKKNKFSLQFINHIQQIDLIVKGTNNGEKLKEYHQLMNPMEPISFKRSEAILAKLKGDNEKATLKLSEVMKEIHKSKKLFGFFYAEEQLTNFLIKEIRVEEFVEH</sequence>
<dbReference type="EMBL" id="RXNR01000014">
    <property type="protein sequence ID" value="RTQ93982.1"/>
    <property type="molecule type" value="Genomic_DNA"/>
</dbReference>
<evidence type="ECO:0000313" key="9">
    <source>
        <dbReference type="EMBL" id="RTQ93982.1"/>
    </source>
</evidence>
<dbReference type="InterPro" id="IPR008915">
    <property type="entry name" value="Peptidase_M50"/>
</dbReference>
<keyword evidence="5 7" id="KW-1133">Transmembrane helix</keyword>
<evidence type="ECO:0000256" key="1">
    <source>
        <dbReference type="ARBA" id="ARBA00001947"/>
    </source>
</evidence>